<keyword evidence="1" id="KW-1188">Viral release from host cell</keyword>
<dbReference type="InterPro" id="IPR035421">
    <property type="entry name" value="Terminase_6C"/>
</dbReference>
<name>A0ABT4D9D1_9CLOT</name>
<evidence type="ECO:0000259" key="2">
    <source>
        <dbReference type="Pfam" id="PF17289"/>
    </source>
</evidence>
<protein>
    <submittedName>
        <fullName evidence="3">Phage terminase large subunit</fullName>
    </submittedName>
</protein>
<dbReference type="Proteomes" id="UP001144612">
    <property type="component" value="Unassembled WGS sequence"/>
</dbReference>
<evidence type="ECO:0000313" key="3">
    <source>
        <dbReference type="EMBL" id="MCY6957846.1"/>
    </source>
</evidence>
<keyword evidence="4" id="KW-1185">Reference proteome</keyword>
<dbReference type="Pfam" id="PF17289">
    <property type="entry name" value="Terminase_6C"/>
    <property type="match status" value="1"/>
</dbReference>
<comment type="caution">
    <text evidence="3">The sequence shown here is derived from an EMBL/GenBank/DDBJ whole genome shotgun (WGS) entry which is preliminary data.</text>
</comment>
<feature type="domain" description="Terminase large subunit gp17-like C-terminal" evidence="2">
    <location>
        <begin position="351"/>
        <end position="495"/>
    </location>
</feature>
<dbReference type="EMBL" id="JAPQFJ010000003">
    <property type="protein sequence ID" value="MCY6957846.1"/>
    <property type="molecule type" value="Genomic_DNA"/>
</dbReference>
<proteinExistence type="predicted"/>
<reference evidence="3" key="1">
    <citation type="submission" date="2022-12" db="EMBL/GenBank/DDBJ databases">
        <title>Clostridium sp. nov., isolated from industrial wastewater.</title>
        <authorList>
            <person name="Jiayan W."/>
        </authorList>
    </citation>
    <scope>NUCLEOTIDE SEQUENCE</scope>
    <source>
        <strain evidence="3">ZC22-4</strain>
    </source>
</reference>
<dbReference type="NCBIfam" id="TIGR01630">
    <property type="entry name" value="psiM2_ORF9"/>
    <property type="match status" value="1"/>
</dbReference>
<evidence type="ECO:0000313" key="4">
    <source>
        <dbReference type="Proteomes" id="UP001144612"/>
    </source>
</evidence>
<organism evidence="3 4">
    <name type="scientific">Clostridium brassicae</name>
    <dbReference type="NCBI Taxonomy" id="2999072"/>
    <lineage>
        <taxon>Bacteria</taxon>
        <taxon>Bacillati</taxon>
        <taxon>Bacillota</taxon>
        <taxon>Clostridia</taxon>
        <taxon>Eubacteriales</taxon>
        <taxon>Clostridiaceae</taxon>
        <taxon>Clostridium</taxon>
    </lineage>
</organism>
<gene>
    <name evidence="3" type="primary">terL</name>
    <name evidence="3" type="ORF">OW729_04415</name>
</gene>
<dbReference type="InterPro" id="IPR006517">
    <property type="entry name" value="Phage_terminase_lsu-like_C"/>
</dbReference>
<dbReference type="RefSeq" id="WP_268060248.1">
    <property type="nucleotide sequence ID" value="NZ_JAPQFJ010000003.1"/>
</dbReference>
<evidence type="ECO:0000256" key="1">
    <source>
        <dbReference type="ARBA" id="ARBA00022612"/>
    </source>
</evidence>
<accession>A0ABT4D9D1</accession>
<sequence>MTKISLTDKELIEYEKMVEELEKQKCEKNLHFFLKKAWHCIEPAVDFTDNWHIGAICEYLQAVTDGQIKRLLINMPPRNLKSVTATVMYPCWTWINNPYKRFISISYADELSKRHNMDRRTIIESNWYQNNWSNNFTLKDDLNTQRRFANNKEGFMFSTSINGKLTGDGGDIIILDDPHNPKQAESDAERQQALSFFTQTLPSRLNDKKNGAIIVIMQRLHEEDISGYILNKDLGYTHLCLPAEAEEKMIIQLPISKKEIVREKGDILNPKREDKEELEQLKKDMGSYAYSGQYQQDPVPAGGGMFKKWWWKYWKPKGMELPPVRVKNEKGEYILINAVDLPEKFDEQAQSWDMSFKNNKDNDYVAGGVWNKKGANRYMIDLVKERMEFTESLEAIRKLTIQYPNARRKLVEDKANGPAVISMLKNEISGLIPINPGADSKEARAFAVTPVIESGNVYLPHPMIAPWVDEFINNCAKFPKVSHDDDIDQMTQILNYWAAETKIRIAIC</sequence>